<accession>A0A8T9Q758</accession>
<dbReference type="AlphaFoldDB" id="A0A8T9Q758"/>
<dbReference type="InterPro" id="IPR019953">
    <property type="entry name" value="OHR"/>
</dbReference>
<protein>
    <submittedName>
        <fullName evidence="2">Organic hydroperoxide resistance protein</fullName>
    </submittedName>
</protein>
<evidence type="ECO:0000313" key="3">
    <source>
        <dbReference type="Proteomes" id="UP000831796"/>
    </source>
</evidence>
<dbReference type="InterPro" id="IPR036102">
    <property type="entry name" value="OsmC/Ohrsf"/>
</dbReference>
<evidence type="ECO:0000256" key="1">
    <source>
        <dbReference type="ARBA" id="ARBA00007378"/>
    </source>
</evidence>
<dbReference type="Gene3D" id="2.20.25.10">
    <property type="match status" value="1"/>
</dbReference>
<dbReference type="EMBL" id="CP095046">
    <property type="protein sequence ID" value="UOQ71329.1"/>
    <property type="molecule type" value="Genomic_DNA"/>
</dbReference>
<organism evidence="2 3">
    <name type="scientific">Hymenobacter cellulosilyticus</name>
    <dbReference type="NCBI Taxonomy" id="2932248"/>
    <lineage>
        <taxon>Bacteria</taxon>
        <taxon>Pseudomonadati</taxon>
        <taxon>Bacteroidota</taxon>
        <taxon>Cytophagia</taxon>
        <taxon>Cytophagales</taxon>
        <taxon>Hymenobacteraceae</taxon>
        <taxon>Hymenobacter</taxon>
    </lineage>
</organism>
<dbReference type="PANTHER" id="PTHR33797:SF2">
    <property type="entry name" value="ORGANIC HYDROPEROXIDE RESISTANCE PROTEIN-LIKE"/>
    <property type="match status" value="1"/>
</dbReference>
<keyword evidence="3" id="KW-1185">Reference proteome</keyword>
<dbReference type="GO" id="GO:0006979">
    <property type="term" value="P:response to oxidative stress"/>
    <property type="evidence" value="ECO:0007669"/>
    <property type="project" value="InterPro"/>
</dbReference>
<dbReference type="InterPro" id="IPR003718">
    <property type="entry name" value="OsmC/Ohr_fam"/>
</dbReference>
<evidence type="ECO:0000313" key="2">
    <source>
        <dbReference type="EMBL" id="UOQ71329.1"/>
    </source>
</evidence>
<reference evidence="2" key="1">
    <citation type="submission" date="2022-04" db="EMBL/GenBank/DDBJ databases">
        <title>Hymenobacter sp. isolated from the air.</title>
        <authorList>
            <person name="Won M."/>
            <person name="Lee C.-M."/>
            <person name="Woen H.-Y."/>
            <person name="Kwon S.-W."/>
        </authorList>
    </citation>
    <scope>NUCLEOTIDE SEQUENCE</scope>
    <source>
        <strain evidence="2">5116S-3</strain>
    </source>
</reference>
<comment type="similarity">
    <text evidence="1">Belongs to the OsmC/Ohr family.</text>
</comment>
<name>A0A8T9Q758_9BACT</name>
<dbReference type="NCBIfam" id="TIGR03561">
    <property type="entry name" value="organ_hyd_perox"/>
    <property type="match status" value="1"/>
</dbReference>
<gene>
    <name evidence="2" type="ORF">MUN79_22270</name>
</gene>
<proteinExistence type="inferred from homology"/>
<dbReference type="PANTHER" id="PTHR33797">
    <property type="entry name" value="ORGANIC HYDROPEROXIDE RESISTANCE PROTEIN-LIKE"/>
    <property type="match status" value="1"/>
</dbReference>
<dbReference type="SUPFAM" id="SSF82784">
    <property type="entry name" value="OsmC-like"/>
    <property type="match status" value="1"/>
</dbReference>
<dbReference type="Proteomes" id="UP000831796">
    <property type="component" value="Chromosome"/>
</dbReference>
<dbReference type="RefSeq" id="WP_244674737.1">
    <property type="nucleotide sequence ID" value="NZ_CP095046.1"/>
</dbReference>
<dbReference type="InterPro" id="IPR015946">
    <property type="entry name" value="KH_dom-like_a/b"/>
</dbReference>
<dbReference type="Pfam" id="PF02566">
    <property type="entry name" value="OsmC"/>
    <property type="match status" value="1"/>
</dbReference>
<dbReference type="Gene3D" id="3.30.300.20">
    <property type="match status" value="1"/>
</dbReference>
<dbReference type="KEGG" id="hcu:MUN79_22270"/>
<sequence length="266" mass="29014">MTEIPAIITPYDAGQATSIGGRDGRIVSDNGALALELTLPRHLGGRERAGASNPEQLFAAGYAACFGNLLMGMARQQKLRVGEITVDAHVAMGGTADRKAQLAARLAVNLPDLSQAQAEELVAQAHENCPYSRAVRGNIAVDITVTTHPAGRSDKPMRALLTLVHTNGGYFYFYAKASWFFRRSRFLMDQQFGLGADRRTLRASGAWESVGFSSWHYALIKSIQVFRGRERWKIGLVISRSQVPGGRDFPEKEVIGFTAHILSPNA</sequence>